<dbReference type="InterPro" id="IPR029058">
    <property type="entry name" value="AB_hydrolase_fold"/>
</dbReference>
<dbReference type="Pfam" id="PF07859">
    <property type="entry name" value="Abhydrolase_3"/>
    <property type="match status" value="1"/>
</dbReference>
<evidence type="ECO:0000313" key="4">
    <source>
        <dbReference type="Proteomes" id="UP000199377"/>
    </source>
</evidence>
<dbReference type="InterPro" id="IPR050300">
    <property type="entry name" value="GDXG_lipolytic_enzyme"/>
</dbReference>
<feature type="domain" description="Alpha/beta hydrolase fold-3" evidence="2">
    <location>
        <begin position="90"/>
        <end position="196"/>
    </location>
</feature>
<keyword evidence="4" id="KW-1185">Reference proteome</keyword>
<dbReference type="PANTHER" id="PTHR48081">
    <property type="entry name" value="AB HYDROLASE SUPERFAMILY PROTEIN C4A8.06C"/>
    <property type="match status" value="1"/>
</dbReference>
<dbReference type="EMBL" id="FOQH01000002">
    <property type="protein sequence ID" value="SFH81363.1"/>
    <property type="molecule type" value="Genomic_DNA"/>
</dbReference>
<dbReference type="RefSeq" id="WP_092858363.1">
    <property type="nucleotide sequence ID" value="NZ_FOQH01000002.1"/>
</dbReference>
<protein>
    <submittedName>
        <fullName evidence="3">Acetyl esterase/lipase</fullName>
    </submittedName>
</protein>
<evidence type="ECO:0000313" key="3">
    <source>
        <dbReference type="EMBL" id="SFH81363.1"/>
    </source>
</evidence>
<evidence type="ECO:0000256" key="1">
    <source>
        <dbReference type="ARBA" id="ARBA00022801"/>
    </source>
</evidence>
<dbReference type="SUPFAM" id="SSF53474">
    <property type="entry name" value="alpha/beta-Hydrolases"/>
    <property type="match status" value="1"/>
</dbReference>
<proteinExistence type="predicted"/>
<dbReference type="InterPro" id="IPR013094">
    <property type="entry name" value="AB_hydrolase_3"/>
</dbReference>
<dbReference type="Proteomes" id="UP000199377">
    <property type="component" value="Unassembled WGS sequence"/>
</dbReference>
<dbReference type="GO" id="GO:0016787">
    <property type="term" value="F:hydrolase activity"/>
    <property type="evidence" value="ECO:0007669"/>
    <property type="project" value="UniProtKB-KW"/>
</dbReference>
<evidence type="ECO:0000259" key="2">
    <source>
        <dbReference type="Pfam" id="PF07859"/>
    </source>
</evidence>
<reference evidence="3 4" key="1">
    <citation type="submission" date="2016-10" db="EMBL/GenBank/DDBJ databases">
        <authorList>
            <person name="de Groot N.N."/>
        </authorList>
    </citation>
    <scope>NUCLEOTIDE SEQUENCE [LARGE SCALE GENOMIC DNA]</scope>
    <source>
        <strain evidence="3 4">CGMCC 1.11030</strain>
    </source>
</reference>
<accession>A0A1I3D3S4</accession>
<gene>
    <name evidence="3" type="ORF">SAMN05216258_102369</name>
</gene>
<name>A0A1I3D3S4_9RHOB</name>
<organism evidence="3 4">
    <name type="scientific">Albimonas pacifica</name>
    <dbReference type="NCBI Taxonomy" id="1114924"/>
    <lineage>
        <taxon>Bacteria</taxon>
        <taxon>Pseudomonadati</taxon>
        <taxon>Pseudomonadota</taxon>
        <taxon>Alphaproteobacteria</taxon>
        <taxon>Rhodobacterales</taxon>
        <taxon>Paracoccaceae</taxon>
        <taxon>Albimonas</taxon>
    </lineage>
</organism>
<dbReference type="STRING" id="1114924.SAMN05216258_102369"/>
<keyword evidence="1" id="KW-0378">Hydrolase</keyword>
<dbReference type="Gene3D" id="3.40.50.1820">
    <property type="entry name" value="alpha/beta hydrolase"/>
    <property type="match status" value="1"/>
</dbReference>
<dbReference type="PANTHER" id="PTHR48081:SF33">
    <property type="entry name" value="KYNURENINE FORMAMIDASE"/>
    <property type="match status" value="1"/>
</dbReference>
<dbReference type="AlphaFoldDB" id="A0A1I3D3S4"/>
<sequence>MIGFKPSLPPPETPLDRPGLSDWTEAYDNSGHIPDAAAFLEAWPRDAAAFRAALGPRAHLDLPYRGGLSDPERERLDLFLPEGEPRGLAVFVHGGYWLRFGREIWSHLAAGAVARGWAVAMPSYTLAPRARISAMVPQVARAVEEAARLVPGPIALAGHSAGGHLVSRLVCAGSALSPEAASRLVRTVSISGLHDLRPLRFTAMNESLGLDAAEAAAESAALHAPAPGARLAAWVGAEERPEFLRQSTMIAAMWGGLAETRLVVDPGRHHFDVIAPLAEADSPLTQTLADW</sequence>
<dbReference type="OrthoDB" id="9771666at2"/>